<comment type="caution">
    <text evidence="1">The sequence shown here is derived from an EMBL/GenBank/DDBJ whole genome shotgun (WGS) entry which is preliminary data.</text>
</comment>
<name>A0A5B7E9W4_PORTR</name>
<dbReference type="AlphaFoldDB" id="A0A5B7E9W4"/>
<gene>
    <name evidence="1" type="ORF">E2C01_024183</name>
</gene>
<protein>
    <submittedName>
        <fullName evidence="1">Uncharacterized protein</fullName>
    </submittedName>
</protein>
<evidence type="ECO:0000313" key="2">
    <source>
        <dbReference type="Proteomes" id="UP000324222"/>
    </source>
</evidence>
<reference evidence="1 2" key="1">
    <citation type="submission" date="2019-05" db="EMBL/GenBank/DDBJ databases">
        <title>Another draft genome of Portunus trituberculatus and its Hox gene families provides insights of decapod evolution.</title>
        <authorList>
            <person name="Jeong J.-H."/>
            <person name="Song I."/>
            <person name="Kim S."/>
            <person name="Choi T."/>
            <person name="Kim D."/>
            <person name="Ryu S."/>
            <person name="Kim W."/>
        </authorList>
    </citation>
    <scope>NUCLEOTIDE SEQUENCE [LARGE SCALE GENOMIC DNA]</scope>
    <source>
        <tissue evidence="1">Muscle</tissue>
    </source>
</reference>
<evidence type="ECO:0000313" key="1">
    <source>
        <dbReference type="EMBL" id="MPC30911.1"/>
    </source>
</evidence>
<dbReference type="Proteomes" id="UP000324222">
    <property type="component" value="Unassembled WGS sequence"/>
</dbReference>
<keyword evidence="2" id="KW-1185">Reference proteome</keyword>
<sequence length="134" mass="14068">MHNYINRNPSAPSQSVTPVTTHYFQSPVVASPPPPTPVTNIHLLNEYLQLPSGIAGRFQPKAFTRTKAAADPLGAGPLARGIKTTRNPLTSSLTTGVPSPGEALVTLTPSSHPDCATDTTSHLATFFLPRGGSN</sequence>
<organism evidence="1 2">
    <name type="scientific">Portunus trituberculatus</name>
    <name type="common">Swimming crab</name>
    <name type="synonym">Neptunus trituberculatus</name>
    <dbReference type="NCBI Taxonomy" id="210409"/>
    <lineage>
        <taxon>Eukaryota</taxon>
        <taxon>Metazoa</taxon>
        <taxon>Ecdysozoa</taxon>
        <taxon>Arthropoda</taxon>
        <taxon>Crustacea</taxon>
        <taxon>Multicrustacea</taxon>
        <taxon>Malacostraca</taxon>
        <taxon>Eumalacostraca</taxon>
        <taxon>Eucarida</taxon>
        <taxon>Decapoda</taxon>
        <taxon>Pleocyemata</taxon>
        <taxon>Brachyura</taxon>
        <taxon>Eubrachyura</taxon>
        <taxon>Portunoidea</taxon>
        <taxon>Portunidae</taxon>
        <taxon>Portuninae</taxon>
        <taxon>Portunus</taxon>
    </lineage>
</organism>
<dbReference type="EMBL" id="VSRR010002336">
    <property type="protein sequence ID" value="MPC30911.1"/>
    <property type="molecule type" value="Genomic_DNA"/>
</dbReference>
<proteinExistence type="predicted"/>
<accession>A0A5B7E9W4</accession>